<dbReference type="RefSeq" id="WP_126727073.1">
    <property type="nucleotide sequence ID" value="NZ_RYZH01000042.1"/>
</dbReference>
<keyword evidence="4" id="KW-1185">Reference proteome</keyword>
<dbReference type="Proteomes" id="UP000280296">
    <property type="component" value="Unassembled WGS sequence"/>
</dbReference>
<keyword evidence="2" id="KW-0472">Membrane</keyword>
<keyword evidence="2" id="KW-1133">Transmembrane helix</keyword>
<feature type="transmembrane region" description="Helical" evidence="2">
    <location>
        <begin position="21"/>
        <end position="47"/>
    </location>
</feature>
<evidence type="ECO:0000313" key="3">
    <source>
        <dbReference type="EMBL" id="RUL85063.1"/>
    </source>
</evidence>
<dbReference type="AlphaFoldDB" id="A0A432MFV9"/>
<reference evidence="3 4" key="1">
    <citation type="submission" date="2018-12" db="EMBL/GenBank/DDBJ databases">
        <authorList>
            <person name="Toschakov S.V."/>
        </authorList>
    </citation>
    <scope>NUCLEOTIDE SEQUENCE [LARGE SCALE GENOMIC DNA]</scope>
    <source>
        <strain evidence="3 4">GM2012</strain>
    </source>
</reference>
<feature type="transmembrane region" description="Helical" evidence="2">
    <location>
        <begin position="59"/>
        <end position="83"/>
    </location>
</feature>
<accession>A0A432MFV9</accession>
<organism evidence="3 4">
    <name type="scientific">Tautonia sociabilis</name>
    <dbReference type="NCBI Taxonomy" id="2080755"/>
    <lineage>
        <taxon>Bacteria</taxon>
        <taxon>Pseudomonadati</taxon>
        <taxon>Planctomycetota</taxon>
        <taxon>Planctomycetia</taxon>
        <taxon>Isosphaerales</taxon>
        <taxon>Isosphaeraceae</taxon>
        <taxon>Tautonia</taxon>
    </lineage>
</organism>
<gene>
    <name evidence="3" type="ORF">TsocGM_19170</name>
</gene>
<name>A0A432MFV9_9BACT</name>
<reference evidence="3 4" key="2">
    <citation type="submission" date="2019-01" db="EMBL/GenBank/DDBJ databases">
        <title>Tautonia sociabilis, a novel thermotolerant planctomycete of Isosphaeraceae family, isolated from a 4000 m deep subterranean habitat.</title>
        <authorList>
            <person name="Kovaleva O.L."/>
            <person name="Elcheninov A.G."/>
            <person name="Van Heerden E."/>
            <person name="Toshchakov S.V."/>
            <person name="Novikov A."/>
            <person name="Bonch-Osmolovskaya E.A."/>
            <person name="Kublanov I.V."/>
        </authorList>
    </citation>
    <scope>NUCLEOTIDE SEQUENCE [LARGE SCALE GENOMIC DNA]</scope>
    <source>
        <strain evidence="3 4">GM2012</strain>
    </source>
</reference>
<keyword evidence="2" id="KW-0812">Transmembrane</keyword>
<proteinExistence type="predicted"/>
<sequence length="128" mass="13702">MSSPYRRRKPSLIRNLWLYRHLIASAFVLGVLLWFVVINSASVQVAFPFGLGTLTSSTGVIILLSAVAGSLLTMLAMGVFFALRRLKAGPSPSDDEKGAGVLDDDLPPTDYAAKAPEGLDDAPWARGV</sequence>
<comment type="caution">
    <text evidence="3">The sequence shown here is derived from an EMBL/GenBank/DDBJ whole genome shotgun (WGS) entry which is preliminary data.</text>
</comment>
<feature type="region of interest" description="Disordered" evidence="1">
    <location>
        <begin position="89"/>
        <end position="128"/>
    </location>
</feature>
<evidence type="ECO:0000256" key="1">
    <source>
        <dbReference type="SAM" id="MobiDB-lite"/>
    </source>
</evidence>
<evidence type="ECO:0000256" key="2">
    <source>
        <dbReference type="SAM" id="Phobius"/>
    </source>
</evidence>
<evidence type="ECO:0000313" key="4">
    <source>
        <dbReference type="Proteomes" id="UP000280296"/>
    </source>
</evidence>
<dbReference type="OrthoDB" id="280673at2"/>
<dbReference type="EMBL" id="RYZH01000042">
    <property type="protein sequence ID" value="RUL85063.1"/>
    <property type="molecule type" value="Genomic_DNA"/>
</dbReference>
<protein>
    <submittedName>
        <fullName evidence="3">DUF1049 domain-containing protein</fullName>
    </submittedName>
</protein>